<dbReference type="Gene3D" id="2.60.40.1630">
    <property type="entry name" value="bacillus anthracis domain"/>
    <property type="match status" value="1"/>
</dbReference>
<comment type="caution">
    <text evidence="2">The sequence shown here is derived from an EMBL/GenBank/DDBJ whole genome shotgun (WGS) entry which is preliminary data.</text>
</comment>
<proteinExistence type="predicted"/>
<evidence type="ECO:0000313" key="2">
    <source>
        <dbReference type="EMBL" id="MBW6410635.1"/>
    </source>
</evidence>
<keyword evidence="3" id="KW-1185">Reference proteome</keyword>
<keyword evidence="1" id="KW-0732">Signal</keyword>
<gene>
    <name evidence="2" type="ORF">KYD98_11060</name>
</gene>
<evidence type="ECO:0000313" key="3">
    <source>
        <dbReference type="Proteomes" id="UP001519921"/>
    </source>
</evidence>
<accession>A0ABS7APP1</accession>
<feature type="chain" id="PRO_5045837578" evidence="1">
    <location>
        <begin position="27"/>
        <end position="423"/>
    </location>
</feature>
<dbReference type="RefSeq" id="WP_219780098.1">
    <property type="nucleotide sequence ID" value="NZ_JAHXPT010000008.1"/>
</dbReference>
<evidence type="ECO:0000256" key="1">
    <source>
        <dbReference type="SAM" id="SignalP"/>
    </source>
</evidence>
<organism evidence="2 3">
    <name type="scientific">Clostridium weizhouense</name>
    <dbReference type="NCBI Taxonomy" id="2859781"/>
    <lineage>
        <taxon>Bacteria</taxon>
        <taxon>Bacillati</taxon>
        <taxon>Bacillota</taxon>
        <taxon>Clostridia</taxon>
        <taxon>Eubacteriales</taxon>
        <taxon>Clostridiaceae</taxon>
        <taxon>Clostridium</taxon>
    </lineage>
</organism>
<dbReference type="EMBL" id="JAHXPT010000008">
    <property type="protein sequence ID" value="MBW6410635.1"/>
    <property type="molecule type" value="Genomic_DNA"/>
</dbReference>
<dbReference type="Proteomes" id="UP001519921">
    <property type="component" value="Unassembled WGS sequence"/>
</dbReference>
<name>A0ABS7APP1_9CLOT</name>
<protein>
    <submittedName>
        <fullName evidence="2">DUF4179 domain-containing protein</fullName>
    </submittedName>
</protein>
<reference evidence="2 3" key="1">
    <citation type="submission" date="2021-07" db="EMBL/GenBank/DDBJ databases">
        <title>Clostridium weizhouense sp. nov., an anaerobic bacterium isolated from activated sludge of Petroleum wastewater.</title>
        <authorList>
            <person name="Li Q."/>
        </authorList>
    </citation>
    <scope>NUCLEOTIDE SEQUENCE [LARGE SCALE GENOMIC DNA]</scope>
    <source>
        <strain evidence="2 3">YB-6</strain>
    </source>
</reference>
<feature type="signal peptide" evidence="1">
    <location>
        <begin position="1"/>
        <end position="26"/>
    </location>
</feature>
<sequence>MANRKISRILGPILGVMVFMASTGVAQVKVLADDNVGVTSASYENTVSNEEKDYSININKSVKQNGFKITLDKVTGTKHALKAVVKIESDKPFDREKYNNIISELTFGKSDCWGGGESQDYINDKTLLLTIEKEIDDEEFPEKGELRVDIVMPNHKINVGIDAYVDFSESFKKTLELNLSSKIPEFNSTLNKLESNVMGTKLEFIAPWKDFDERREDPLGSRYSSMILKVGDKMYKTYCSGSHSSDDKEMIKTYEYKSVTYDKIKDQQKLGLIPIVCFVSREERNKTYDEDEINNKKLESNKETLNNVRYLKEFEFSDGTKGEIYNIERKDNTVKVYCKGASEKESLLMADNMNMNYDFNEKEIKFNNIYNNVQNMSFYKDSNEDLGYVVEFNNVDKDRIINLNIEPIISQIDKFKVGDEVNI</sequence>